<gene>
    <name evidence="8" type="ORF">RQM65_10180</name>
</gene>
<evidence type="ECO:0000256" key="4">
    <source>
        <dbReference type="ARBA" id="ARBA00023136"/>
    </source>
</evidence>
<organism evidence="8 9">
    <name type="scientific">Pricia mediterranea</name>
    <dbReference type="NCBI Taxonomy" id="3076079"/>
    <lineage>
        <taxon>Bacteria</taxon>
        <taxon>Pseudomonadati</taxon>
        <taxon>Bacteroidota</taxon>
        <taxon>Flavobacteriia</taxon>
        <taxon>Flavobacteriales</taxon>
        <taxon>Flavobacteriaceae</taxon>
        <taxon>Pricia</taxon>
    </lineage>
</organism>
<dbReference type="PROSITE" id="PS51257">
    <property type="entry name" value="PROKAR_LIPOPROTEIN"/>
    <property type="match status" value="1"/>
</dbReference>
<evidence type="ECO:0000313" key="8">
    <source>
        <dbReference type="EMBL" id="MDT7829030.1"/>
    </source>
</evidence>
<evidence type="ECO:0000259" key="7">
    <source>
        <dbReference type="Pfam" id="PF14322"/>
    </source>
</evidence>
<evidence type="ECO:0000256" key="2">
    <source>
        <dbReference type="ARBA" id="ARBA00006275"/>
    </source>
</evidence>
<dbReference type="CDD" id="cd08977">
    <property type="entry name" value="SusD"/>
    <property type="match status" value="1"/>
</dbReference>
<dbReference type="Pfam" id="PF07980">
    <property type="entry name" value="SusD_RagB"/>
    <property type="match status" value="1"/>
</dbReference>
<dbReference type="InterPro" id="IPR011990">
    <property type="entry name" value="TPR-like_helical_dom_sf"/>
</dbReference>
<name>A0ABU3L5L8_9FLAO</name>
<dbReference type="Pfam" id="PF14322">
    <property type="entry name" value="SusD-like_3"/>
    <property type="match status" value="1"/>
</dbReference>
<dbReference type="RefSeq" id="WP_314014706.1">
    <property type="nucleotide sequence ID" value="NZ_JAVTTP010000001.1"/>
</dbReference>
<keyword evidence="5" id="KW-0998">Cell outer membrane</keyword>
<evidence type="ECO:0000256" key="1">
    <source>
        <dbReference type="ARBA" id="ARBA00004442"/>
    </source>
</evidence>
<dbReference type="Proteomes" id="UP001250656">
    <property type="component" value="Unassembled WGS sequence"/>
</dbReference>
<sequence length="523" mass="58633">MKTYNNIRYILLVAGILIMGCSDGLDEGLDIQPTGEVSQNAYWSTERDARLAVNAIYNELDGTQSVIALDGVTDLGFHSASNVPTFNDVRLGEIDASNGTITAIWVRYYRGITKANDVLANIDQISEGDQEVMARLKAEARFLRAYYYTQLASLWCNAPLILEPLEVNEQRPANSKEEIVSFVIAELNDIINAEALPLTYGPDNTGRATHGAALTLKARAAIRNGQFEVARDAAKAVMDLGIYGLYPDYQKLFQVEGQNSQEVIFDRQYAAGGDTYNNFGYSAATIGGGSGVEPMKGLFDIYEYKGPENPDDPYENKDPRWDYIAYYTGQPIGNSIYNSWPTSPTPDRVASTEFSTLYGHNLKKWVDYDAFSDNPDLGDINMIIMRYADVLLMYAESKIELNEIDQSVFDAINAVRERPTVEMPPISPGLGQADLRQAVRDERAREFAFEGLRLFDINRWQIGEIKAGLLEGMYYIDEATGEWEIMDYGQIAKFDPNRDYCWPIPQREMDINDVITQNPGYAN</sequence>
<comment type="caution">
    <text evidence="8">The sequence shown here is derived from an EMBL/GenBank/DDBJ whole genome shotgun (WGS) entry which is preliminary data.</text>
</comment>
<feature type="domain" description="SusD-like N-terminal" evidence="7">
    <location>
        <begin position="92"/>
        <end position="216"/>
    </location>
</feature>
<keyword evidence="4" id="KW-0472">Membrane</keyword>
<protein>
    <submittedName>
        <fullName evidence="8">RagB/SusD family nutrient uptake outer membrane protein</fullName>
    </submittedName>
</protein>
<evidence type="ECO:0000259" key="6">
    <source>
        <dbReference type="Pfam" id="PF07980"/>
    </source>
</evidence>
<evidence type="ECO:0000256" key="3">
    <source>
        <dbReference type="ARBA" id="ARBA00022729"/>
    </source>
</evidence>
<proteinExistence type="inferred from homology"/>
<accession>A0ABU3L5L8</accession>
<dbReference type="Gene3D" id="1.25.40.390">
    <property type="match status" value="1"/>
</dbReference>
<feature type="domain" description="RagB/SusD" evidence="6">
    <location>
        <begin position="261"/>
        <end position="521"/>
    </location>
</feature>
<comment type="subcellular location">
    <subcellularLocation>
        <location evidence="1">Cell outer membrane</location>
    </subcellularLocation>
</comment>
<dbReference type="InterPro" id="IPR012944">
    <property type="entry name" value="SusD_RagB_dom"/>
</dbReference>
<keyword evidence="9" id="KW-1185">Reference proteome</keyword>
<dbReference type="InterPro" id="IPR033985">
    <property type="entry name" value="SusD-like_N"/>
</dbReference>
<dbReference type="SUPFAM" id="SSF48452">
    <property type="entry name" value="TPR-like"/>
    <property type="match status" value="1"/>
</dbReference>
<comment type="similarity">
    <text evidence="2">Belongs to the SusD family.</text>
</comment>
<evidence type="ECO:0000313" key="9">
    <source>
        <dbReference type="Proteomes" id="UP001250656"/>
    </source>
</evidence>
<dbReference type="EMBL" id="JAVTTP010000001">
    <property type="protein sequence ID" value="MDT7829030.1"/>
    <property type="molecule type" value="Genomic_DNA"/>
</dbReference>
<keyword evidence="3" id="KW-0732">Signal</keyword>
<evidence type="ECO:0000256" key="5">
    <source>
        <dbReference type="ARBA" id="ARBA00023237"/>
    </source>
</evidence>
<reference evidence="8 9" key="1">
    <citation type="submission" date="2023-09" db="EMBL/GenBank/DDBJ databases">
        <title>Novel taxa isolated from Blanes Bay.</title>
        <authorList>
            <person name="Rey-Velasco X."/>
            <person name="Lucena T."/>
        </authorList>
    </citation>
    <scope>NUCLEOTIDE SEQUENCE [LARGE SCALE GENOMIC DNA]</scope>
    <source>
        <strain evidence="8 9">S334</strain>
    </source>
</reference>